<feature type="transmembrane region" description="Helical" evidence="1">
    <location>
        <begin position="140"/>
        <end position="160"/>
    </location>
</feature>
<keyword evidence="1" id="KW-0812">Transmembrane</keyword>
<dbReference type="RefSeq" id="WP_131495608.1">
    <property type="nucleotide sequence ID" value="NZ_SJKC01000001.1"/>
</dbReference>
<reference evidence="2 3" key="1">
    <citation type="submission" date="2019-02" db="EMBL/GenBank/DDBJ databases">
        <title>Kribbella capetownensis sp. nov. and Kribbella speibonae sp. nov., isolated from soil.</title>
        <authorList>
            <person name="Curtis S.M."/>
            <person name="Norton I."/>
            <person name="Everest G.J."/>
            <person name="Meyers P.R."/>
        </authorList>
    </citation>
    <scope>NUCLEOTIDE SEQUENCE [LARGE SCALE GENOMIC DNA]</scope>
    <source>
        <strain evidence="2 3">YM55</strain>
    </source>
</reference>
<proteinExistence type="predicted"/>
<evidence type="ECO:0000313" key="2">
    <source>
        <dbReference type="EMBL" id="TCC41196.1"/>
    </source>
</evidence>
<dbReference type="AlphaFoldDB" id="A0A4R0J9L9"/>
<dbReference type="Proteomes" id="UP000294225">
    <property type="component" value="Unassembled WGS sequence"/>
</dbReference>
<name>A0A4R0J9L9_9ACTN</name>
<evidence type="ECO:0000256" key="1">
    <source>
        <dbReference type="SAM" id="Phobius"/>
    </source>
</evidence>
<dbReference type="EMBL" id="SJKC01000001">
    <property type="protein sequence ID" value="TCC41196.1"/>
    <property type="molecule type" value="Genomic_DNA"/>
</dbReference>
<organism evidence="2 3">
    <name type="scientific">Kribbella speibonae</name>
    <dbReference type="NCBI Taxonomy" id="1572660"/>
    <lineage>
        <taxon>Bacteria</taxon>
        <taxon>Bacillati</taxon>
        <taxon>Actinomycetota</taxon>
        <taxon>Actinomycetes</taxon>
        <taxon>Propionibacteriales</taxon>
        <taxon>Kribbellaceae</taxon>
        <taxon>Kribbella</taxon>
    </lineage>
</organism>
<evidence type="ECO:0000313" key="3">
    <source>
        <dbReference type="Proteomes" id="UP000294225"/>
    </source>
</evidence>
<feature type="transmembrane region" description="Helical" evidence="1">
    <location>
        <begin position="213"/>
        <end position="237"/>
    </location>
</feature>
<accession>A0A4R0J9L9</accession>
<feature type="transmembrane region" description="Helical" evidence="1">
    <location>
        <begin position="97"/>
        <end position="120"/>
    </location>
</feature>
<feature type="transmembrane region" description="Helical" evidence="1">
    <location>
        <begin position="51"/>
        <end position="72"/>
    </location>
</feature>
<feature type="transmembrane region" description="Helical" evidence="1">
    <location>
        <begin position="172"/>
        <end position="193"/>
    </location>
</feature>
<keyword evidence="1" id="KW-0472">Membrane</keyword>
<protein>
    <submittedName>
        <fullName evidence="2">ABC transporter permease</fullName>
    </submittedName>
</protein>
<feature type="transmembrane region" description="Helical" evidence="1">
    <location>
        <begin position="12"/>
        <end position="31"/>
    </location>
</feature>
<sequence>MKLIHAELLKLASLPAAWIAAGLATILPAGVAVLNSRSQVSRGPDAGFQDLAPGVIGAIVIGVVAVSSEYLVEGAESGGGRQITTSLTAVASRARFLLAKAVAVTVTVALFALLSSAITLTATSLSDATVSIGTSDLPRVAGVTAYWIMTALLASGFTLVTRSGIVPLTFCIVNMSVVSVSFLLTKLTSWANYLPDLAGMHLFLRDLDRSADIAPLTGGLVMGLWVVVVAGIGFTVFRRRDA</sequence>
<comment type="caution">
    <text evidence="2">The sequence shown here is derived from an EMBL/GenBank/DDBJ whole genome shotgun (WGS) entry which is preliminary data.</text>
</comment>
<gene>
    <name evidence="2" type="ORF">E0H92_05895</name>
</gene>
<keyword evidence="1" id="KW-1133">Transmembrane helix</keyword>